<evidence type="ECO:0000256" key="1">
    <source>
        <dbReference type="ARBA" id="ARBA00004167"/>
    </source>
</evidence>
<dbReference type="EMBL" id="ML122260">
    <property type="protein sequence ID" value="RPD62055.1"/>
    <property type="molecule type" value="Genomic_DNA"/>
</dbReference>
<keyword evidence="7" id="KW-0732">Signal</keyword>
<proteinExistence type="predicted"/>
<keyword evidence="4 6" id="KW-0472">Membrane</keyword>
<sequence length="380" mass="39563">MPSPSVLASFALCLSAFYLLNVEAQSHPPPIASCNSFDDPAEWSWMNNSLGQDPCLVASFLQLNCFDPADAEIQPLENSGSFYTGPGGQNDCFCNTVAYVLIEACQLCQYGVPTLIQPWTGYSSLCTNTVVGTYPLAIPLRTSIPAWAYQNVTFTDRFNATEAQAFAAEDHPDISGSAIPSLPASTATSTPSSTSTTITFSSSSSPSSSRSSSTTSAAANTSGSGKSSNVGAVVGGVVGGVLGALLIGAIVLFLLFRRRSLRRRQAQAEASERPISSVTDFDGGGHQPSLKPMSMISTPSMIYDPNDPRTFPTFQQAPPSLSPSAVRAASPTPSGLGVGVGVGQLYSFQGALQGHSTPSHFGSEHGNGYAASTYTGVPEI</sequence>
<evidence type="ECO:0000256" key="2">
    <source>
        <dbReference type="ARBA" id="ARBA00022692"/>
    </source>
</evidence>
<feature type="chain" id="PRO_5022984400" description="Mid2 domain-containing protein" evidence="7">
    <location>
        <begin position="25"/>
        <end position="380"/>
    </location>
</feature>
<feature type="compositionally biased region" description="Polar residues" evidence="5">
    <location>
        <begin position="370"/>
        <end position="380"/>
    </location>
</feature>
<evidence type="ECO:0000256" key="3">
    <source>
        <dbReference type="ARBA" id="ARBA00022989"/>
    </source>
</evidence>
<keyword evidence="3 6" id="KW-1133">Transmembrane helix</keyword>
<dbReference type="InterPro" id="IPR051694">
    <property type="entry name" value="Immunoregulatory_rcpt-like"/>
</dbReference>
<keyword evidence="9" id="KW-1185">Reference proteome</keyword>
<dbReference type="PANTHER" id="PTHR15549:SF30">
    <property type="entry name" value="MID2 DOMAIN-CONTAINING PROTEIN"/>
    <property type="match status" value="1"/>
</dbReference>
<feature type="region of interest" description="Disordered" evidence="5">
    <location>
        <begin position="265"/>
        <end position="285"/>
    </location>
</feature>
<evidence type="ECO:0000313" key="9">
    <source>
        <dbReference type="Proteomes" id="UP000313359"/>
    </source>
</evidence>
<accession>A0A5C2SE31</accession>
<evidence type="ECO:0000256" key="6">
    <source>
        <dbReference type="SAM" id="Phobius"/>
    </source>
</evidence>
<dbReference type="GO" id="GO:0071944">
    <property type="term" value="C:cell periphery"/>
    <property type="evidence" value="ECO:0007669"/>
    <property type="project" value="UniProtKB-ARBA"/>
</dbReference>
<feature type="transmembrane region" description="Helical" evidence="6">
    <location>
        <begin position="230"/>
        <end position="256"/>
    </location>
</feature>
<feature type="region of interest" description="Disordered" evidence="5">
    <location>
        <begin position="357"/>
        <end position="380"/>
    </location>
</feature>
<dbReference type="AlphaFoldDB" id="A0A5C2SE31"/>
<name>A0A5C2SE31_9APHY</name>
<evidence type="ECO:0000313" key="8">
    <source>
        <dbReference type="EMBL" id="RPD62055.1"/>
    </source>
</evidence>
<protein>
    <recommendedName>
        <fullName evidence="10">Mid2 domain-containing protein</fullName>
    </recommendedName>
</protein>
<evidence type="ECO:0008006" key="10">
    <source>
        <dbReference type="Google" id="ProtNLM"/>
    </source>
</evidence>
<dbReference type="STRING" id="1328759.A0A5C2SE31"/>
<comment type="subcellular location">
    <subcellularLocation>
        <location evidence="1">Membrane</location>
        <topology evidence="1">Single-pass membrane protein</topology>
    </subcellularLocation>
</comment>
<dbReference type="PANTHER" id="PTHR15549">
    <property type="entry name" value="PAIRED IMMUNOGLOBULIN-LIKE TYPE 2 RECEPTOR"/>
    <property type="match status" value="1"/>
</dbReference>
<evidence type="ECO:0000256" key="5">
    <source>
        <dbReference type="SAM" id="MobiDB-lite"/>
    </source>
</evidence>
<gene>
    <name evidence="8" type="ORF">L227DRAFT_599964</name>
</gene>
<evidence type="ECO:0000256" key="7">
    <source>
        <dbReference type="SAM" id="SignalP"/>
    </source>
</evidence>
<dbReference type="GO" id="GO:0016020">
    <property type="term" value="C:membrane"/>
    <property type="evidence" value="ECO:0007669"/>
    <property type="project" value="UniProtKB-SubCell"/>
</dbReference>
<evidence type="ECO:0000256" key="4">
    <source>
        <dbReference type="ARBA" id="ARBA00023136"/>
    </source>
</evidence>
<organism evidence="8 9">
    <name type="scientific">Lentinus tigrinus ALCF2SS1-6</name>
    <dbReference type="NCBI Taxonomy" id="1328759"/>
    <lineage>
        <taxon>Eukaryota</taxon>
        <taxon>Fungi</taxon>
        <taxon>Dikarya</taxon>
        <taxon>Basidiomycota</taxon>
        <taxon>Agaricomycotina</taxon>
        <taxon>Agaricomycetes</taxon>
        <taxon>Polyporales</taxon>
        <taxon>Polyporaceae</taxon>
        <taxon>Lentinus</taxon>
    </lineage>
</organism>
<reference evidence="8" key="1">
    <citation type="journal article" date="2018" name="Genome Biol. Evol.">
        <title>Genomics and development of Lentinus tigrinus, a white-rot wood-decaying mushroom with dimorphic fruiting bodies.</title>
        <authorList>
            <person name="Wu B."/>
            <person name="Xu Z."/>
            <person name="Knudson A."/>
            <person name="Carlson A."/>
            <person name="Chen N."/>
            <person name="Kovaka S."/>
            <person name="LaButti K."/>
            <person name="Lipzen A."/>
            <person name="Pennachio C."/>
            <person name="Riley R."/>
            <person name="Schakwitz W."/>
            <person name="Umezawa K."/>
            <person name="Ohm R.A."/>
            <person name="Grigoriev I.V."/>
            <person name="Nagy L.G."/>
            <person name="Gibbons J."/>
            <person name="Hibbett D."/>
        </authorList>
    </citation>
    <scope>NUCLEOTIDE SEQUENCE [LARGE SCALE GENOMIC DNA]</scope>
    <source>
        <strain evidence="8">ALCF2SS1-6</strain>
    </source>
</reference>
<dbReference type="Proteomes" id="UP000313359">
    <property type="component" value="Unassembled WGS sequence"/>
</dbReference>
<feature type="region of interest" description="Disordered" evidence="5">
    <location>
        <begin position="177"/>
        <end position="230"/>
    </location>
</feature>
<feature type="signal peptide" evidence="7">
    <location>
        <begin position="1"/>
        <end position="24"/>
    </location>
</feature>
<keyword evidence="2 6" id="KW-0812">Transmembrane</keyword>
<dbReference type="OrthoDB" id="2757266at2759"/>